<gene>
    <name evidence="8" type="primary">yknX</name>
    <name evidence="8" type="ORF">SPSYN_01402</name>
</gene>
<dbReference type="EMBL" id="LSRS01000003">
    <property type="protein sequence ID" value="KAF1085266.1"/>
    <property type="molecule type" value="Genomic_DNA"/>
</dbReference>
<dbReference type="Gene3D" id="2.40.50.100">
    <property type="match status" value="2"/>
</dbReference>
<dbReference type="Pfam" id="PF25990">
    <property type="entry name" value="Beta-barrel_YknX"/>
    <property type="match status" value="1"/>
</dbReference>
<evidence type="ECO:0000259" key="6">
    <source>
        <dbReference type="Pfam" id="PF25989"/>
    </source>
</evidence>
<dbReference type="AlphaFoldDB" id="A0A9D2WQW7"/>
<sequence>MLPSLKQKFAKMSRKKLLAGVLVIGLVVSVVAFNIVKSMKPTGIPVKTAQAEIKHVQDNVFATGRVRLVEKQEFYSYEETTVQEINVDPGETVHKGQVLGLLDAGDLEDKLSNAKANYVVQQSNLASALNPRPEEIAQLRADYNKAEADYQNAQNNYARIKQLYDEEAVSAQELEKADLELVARETEYKNAESRLEIKTSGPTKPELTSLKAQVEQARIQMELAQRQLDRTTLTAAMDGVAIAVEVAEGDHINPGTRLITIGNTDKVEVTAGVSEADSGRLKTGQQVKVTAAALPDREYTGTLHSVSPGALVKTGNQGSQIEVPVIVRITGDSEGLRTGYTVDLTITTVDIEKTLVVPYEAVVEKDGKRVVYVVQNDTAREKKVETGLDIDIYTEIKSGLKEGDKVVVSPDELLSDGARVSEGLRDDPSV</sequence>
<comment type="subcellular location">
    <subcellularLocation>
        <location evidence="1">Cell envelope</location>
    </subcellularLocation>
</comment>
<evidence type="ECO:0000256" key="3">
    <source>
        <dbReference type="ARBA" id="ARBA00023054"/>
    </source>
</evidence>
<dbReference type="SUPFAM" id="SSF111369">
    <property type="entry name" value="HlyD-like secretion proteins"/>
    <property type="match status" value="1"/>
</dbReference>
<organism evidence="8 9">
    <name type="scientific">Sporotomaculum syntrophicum</name>
    <dbReference type="NCBI Taxonomy" id="182264"/>
    <lineage>
        <taxon>Bacteria</taxon>
        <taxon>Bacillati</taxon>
        <taxon>Bacillota</taxon>
        <taxon>Clostridia</taxon>
        <taxon>Eubacteriales</taxon>
        <taxon>Desulfallaceae</taxon>
        <taxon>Sporotomaculum</taxon>
    </lineage>
</organism>
<dbReference type="Pfam" id="PF25881">
    <property type="entry name" value="HH_YBHG"/>
    <property type="match status" value="1"/>
</dbReference>
<evidence type="ECO:0000256" key="2">
    <source>
        <dbReference type="ARBA" id="ARBA00009477"/>
    </source>
</evidence>
<dbReference type="InterPro" id="IPR058637">
    <property type="entry name" value="YknX-like_C"/>
</dbReference>
<evidence type="ECO:0000256" key="1">
    <source>
        <dbReference type="ARBA" id="ARBA00004196"/>
    </source>
</evidence>
<dbReference type="PANTHER" id="PTHR32347:SF27">
    <property type="entry name" value="RND EFFLUX PUMP MEMBRANE FUSION PROTEIN BARREL-SANDWICH DOMAIN-CONTAINING PROTEIN"/>
    <property type="match status" value="1"/>
</dbReference>
<dbReference type="NCBIfam" id="TIGR01730">
    <property type="entry name" value="RND_mfp"/>
    <property type="match status" value="1"/>
</dbReference>
<dbReference type="RefSeq" id="WP_161821760.1">
    <property type="nucleotide sequence ID" value="NZ_LSRS01000003.1"/>
</dbReference>
<dbReference type="GO" id="GO:0016020">
    <property type="term" value="C:membrane"/>
    <property type="evidence" value="ECO:0007669"/>
    <property type="project" value="InterPro"/>
</dbReference>
<dbReference type="GO" id="GO:0030313">
    <property type="term" value="C:cell envelope"/>
    <property type="evidence" value="ECO:0007669"/>
    <property type="project" value="UniProtKB-SubCell"/>
</dbReference>
<dbReference type="Gene3D" id="1.10.287.470">
    <property type="entry name" value="Helix hairpin bin"/>
    <property type="match status" value="1"/>
</dbReference>
<dbReference type="InterPro" id="IPR050465">
    <property type="entry name" value="UPF0194_transport"/>
</dbReference>
<evidence type="ECO:0000313" key="8">
    <source>
        <dbReference type="EMBL" id="KAF1085266.1"/>
    </source>
</evidence>
<reference evidence="8" key="1">
    <citation type="submission" date="2016-02" db="EMBL/GenBank/DDBJ databases">
        <title>Draft Genome Sequence of Sporotomaculum syntrophicum Strain FB, a Syntrophic Benzoate Degrader.</title>
        <authorList>
            <person name="Nobu M.K."/>
            <person name="Narihiro T."/>
            <person name="Qiu Y.-L."/>
            <person name="Ohashi A."/>
            <person name="Liu W.-T."/>
            <person name="Yuji S."/>
        </authorList>
    </citation>
    <scope>NUCLEOTIDE SEQUENCE</scope>
    <source>
        <strain evidence="8">FB</strain>
    </source>
</reference>
<dbReference type="Gene3D" id="6.20.50.140">
    <property type="match status" value="1"/>
</dbReference>
<dbReference type="Proteomes" id="UP000798488">
    <property type="component" value="Unassembled WGS sequence"/>
</dbReference>
<feature type="domain" description="YbhG-like alpha-helical hairpin" evidence="5">
    <location>
        <begin position="102"/>
        <end position="229"/>
    </location>
</feature>
<evidence type="ECO:0000313" key="9">
    <source>
        <dbReference type="Proteomes" id="UP000798488"/>
    </source>
</evidence>
<keyword evidence="9" id="KW-1185">Reference proteome</keyword>
<dbReference type="InterPro" id="IPR058636">
    <property type="entry name" value="Beta-barrel_YknX"/>
</dbReference>
<proteinExistence type="inferred from homology"/>
<accession>A0A9D2WQW7</accession>
<dbReference type="OrthoDB" id="9791520at2"/>
<dbReference type="InterPro" id="IPR059052">
    <property type="entry name" value="HH_YbhG-like"/>
</dbReference>
<dbReference type="GO" id="GO:0022857">
    <property type="term" value="F:transmembrane transporter activity"/>
    <property type="evidence" value="ECO:0007669"/>
    <property type="project" value="InterPro"/>
</dbReference>
<feature type="domain" description="YknX-like C-terminal permuted SH3-like" evidence="6">
    <location>
        <begin position="355"/>
        <end position="421"/>
    </location>
</feature>
<comment type="similarity">
    <text evidence="2">Belongs to the membrane fusion protein (MFP) (TC 8.A.1) family.</text>
</comment>
<evidence type="ECO:0000259" key="7">
    <source>
        <dbReference type="Pfam" id="PF25990"/>
    </source>
</evidence>
<dbReference type="Gene3D" id="2.40.30.170">
    <property type="match status" value="1"/>
</dbReference>
<feature type="coiled-coil region" evidence="4">
    <location>
        <begin position="136"/>
        <end position="234"/>
    </location>
</feature>
<comment type="caution">
    <text evidence="8">The sequence shown here is derived from an EMBL/GenBank/DDBJ whole genome shotgun (WGS) entry which is preliminary data.</text>
</comment>
<dbReference type="Pfam" id="PF25989">
    <property type="entry name" value="YknX_C"/>
    <property type="match status" value="1"/>
</dbReference>
<dbReference type="InterPro" id="IPR006143">
    <property type="entry name" value="RND_pump_MFP"/>
</dbReference>
<feature type="domain" description="YknX-like beta-barrel" evidence="7">
    <location>
        <begin position="268"/>
        <end position="346"/>
    </location>
</feature>
<evidence type="ECO:0000256" key="4">
    <source>
        <dbReference type="SAM" id="Coils"/>
    </source>
</evidence>
<keyword evidence="3 4" id="KW-0175">Coiled coil</keyword>
<dbReference type="PANTHER" id="PTHR32347">
    <property type="entry name" value="EFFLUX SYSTEM COMPONENT YKNX-RELATED"/>
    <property type="match status" value="1"/>
</dbReference>
<evidence type="ECO:0000259" key="5">
    <source>
        <dbReference type="Pfam" id="PF25881"/>
    </source>
</evidence>
<name>A0A9D2WQW7_9FIRM</name>
<protein>
    <submittedName>
        <fullName evidence="8">Efflux system component YknX</fullName>
    </submittedName>
</protein>